<keyword evidence="2" id="KW-1185">Reference proteome</keyword>
<reference evidence="2" key="1">
    <citation type="submission" date="2017-03" db="EMBL/GenBank/DDBJ databases">
        <title>Phytopthora megakarya and P. palmivora, two closely related causual agents of cacao black pod achieved similar genome size and gene model numbers by different mechanisms.</title>
        <authorList>
            <person name="Ali S."/>
            <person name="Shao J."/>
            <person name="Larry D.J."/>
            <person name="Kronmiller B."/>
            <person name="Shen D."/>
            <person name="Strem M.D."/>
            <person name="Melnick R.L."/>
            <person name="Guiltinan M.J."/>
            <person name="Tyler B.M."/>
            <person name="Meinhardt L.W."/>
            <person name="Bailey B.A."/>
        </authorList>
    </citation>
    <scope>NUCLEOTIDE SEQUENCE [LARGE SCALE GENOMIC DNA]</scope>
    <source>
        <strain evidence="2">zdho120</strain>
    </source>
</reference>
<name>A0A225UEX2_9STRA</name>
<accession>A0A225UEX2</accession>
<dbReference type="Gene3D" id="3.30.530.20">
    <property type="match status" value="1"/>
</dbReference>
<gene>
    <name evidence="1" type="ORF">PHMEG_00039760</name>
</gene>
<dbReference type="InterPro" id="IPR023393">
    <property type="entry name" value="START-like_dom_sf"/>
</dbReference>
<dbReference type="PANTHER" id="PTHR13510:SF44">
    <property type="entry name" value="RABENOSYN-5"/>
    <property type="match status" value="1"/>
</dbReference>
<feature type="non-terminal residue" evidence="1">
    <location>
        <position position="264"/>
    </location>
</feature>
<organism evidence="1 2">
    <name type="scientific">Phytophthora megakarya</name>
    <dbReference type="NCBI Taxonomy" id="4795"/>
    <lineage>
        <taxon>Eukaryota</taxon>
        <taxon>Sar</taxon>
        <taxon>Stramenopiles</taxon>
        <taxon>Oomycota</taxon>
        <taxon>Peronosporomycetes</taxon>
        <taxon>Peronosporales</taxon>
        <taxon>Peronosporaceae</taxon>
        <taxon>Phytophthora</taxon>
    </lineage>
</organism>
<dbReference type="EMBL" id="NBNE01019874">
    <property type="protein sequence ID" value="OWY91592.1"/>
    <property type="molecule type" value="Genomic_DNA"/>
</dbReference>
<dbReference type="InterPro" id="IPR052727">
    <property type="entry name" value="Rab4/Rab5_effector"/>
</dbReference>
<sequence>MTDFPLPRSMLPKLKEQRKMHKIAKRTMNRLLKHTVSEFEKLTYDRNGEVDTTQWRALSKAQASQNGQHDDQVTVYSERECGSTSTDLAYKLQANESMLAALTPNAVLVSGQAQGKVENIMYALGGAHTQQGLALFTHVMYDDVADCGILHTLESDTGDEEASCRFLGHKFVVKRSVASSAKFLRHRDMVYLEYTGYTLSSNGERLGFHIQHSVDVPDFPDLHTRNSSRVLQSVRYIFRQKSERVMEIYMLGNLELAGMLNVAG</sequence>
<dbReference type="AlphaFoldDB" id="A0A225UEX2"/>
<dbReference type="Proteomes" id="UP000198211">
    <property type="component" value="Unassembled WGS sequence"/>
</dbReference>
<dbReference type="PANTHER" id="PTHR13510">
    <property type="entry name" value="FYVE-FINGER-CONTAINING RAB5 EFFECTOR PROTEIN RABENOSYN-5-RELATED"/>
    <property type="match status" value="1"/>
</dbReference>
<evidence type="ECO:0000313" key="2">
    <source>
        <dbReference type="Proteomes" id="UP000198211"/>
    </source>
</evidence>
<evidence type="ECO:0000313" key="1">
    <source>
        <dbReference type="EMBL" id="OWY91592.1"/>
    </source>
</evidence>
<dbReference type="OrthoDB" id="114858at2759"/>
<comment type="caution">
    <text evidence="1">The sequence shown here is derived from an EMBL/GenBank/DDBJ whole genome shotgun (WGS) entry which is preliminary data.</text>
</comment>
<protein>
    <submittedName>
        <fullName evidence="1">Uncharacterized protein</fullName>
    </submittedName>
</protein>
<proteinExistence type="predicted"/>